<evidence type="ECO:0000313" key="3">
    <source>
        <dbReference type="Proteomes" id="UP000240883"/>
    </source>
</evidence>
<accession>A0A2T2NKC7</accession>
<reference evidence="2 3" key="1">
    <citation type="journal article" date="2018" name="Front. Microbiol.">
        <title>Genome-Wide Analysis of Corynespora cassiicola Leaf Fall Disease Putative Effectors.</title>
        <authorList>
            <person name="Lopez D."/>
            <person name="Ribeiro S."/>
            <person name="Label P."/>
            <person name="Fumanal B."/>
            <person name="Venisse J.S."/>
            <person name="Kohler A."/>
            <person name="de Oliveira R.R."/>
            <person name="Labutti K."/>
            <person name="Lipzen A."/>
            <person name="Lail K."/>
            <person name="Bauer D."/>
            <person name="Ohm R.A."/>
            <person name="Barry K.W."/>
            <person name="Spatafora J."/>
            <person name="Grigoriev I.V."/>
            <person name="Martin F.M."/>
            <person name="Pujade-Renaud V."/>
        </authorList>
    </citation>
    <scope>NUCLEOTIDE SEQUENCE [LARGE SCALE GENOMIC DNA]</scope>
    <source>
        <strain evidence="2 3">Philippines</strain>
    </source>
</reference>
<gene>
    <name evidence="2" type="ORF">BS50DRAFT_588524</name>
</gene>
<dbReference type="Proteomes" id="UP000240883">
    <property type="component" value="Unassembled WGS sequence"/>
</dbReference>
<name>A0A2T2NKC7_CORCC</name>
<proteinExistence type="predicted"/>
<organism evidence="2 3">
    <name type="scientific">Corynespora cassiicola Philippines</name>
    <dbReference type="NCBI Taxonomy" id="1448308"/>
    <lineage>
        <taxon>Eukaryota</taxon>
        <taxon>Fungi</taxon>
        <taxon>Dikarya</taxon>
        <taxon>Ascomycota</taxon>
        <taxon>Pezizomycotina</taxon>
        <taxon>Dothideomycetes</taxon>
        <taxon>Pleosporomycetidae</taxon>
        <taxon>Pleosporales</taxon>
        <taxon>Corynesporascaceae</taxon>
        <taxon>Corynespora</taxon>
    </lineage>
</organism>
<keyword evidence="3" id="KW-1185">Reference proteome</keyword>
<dbReference type="EMBL" id="KZ678136">
    <property type="protein sequence ID" value="PSN65706.1"/>
    <property type="molecule type" value="Genomic_DNA"/>
</dbReference>
<evidence type="ECO:0000313" key="2">
    <source>
        <dbReference type="EMBL" id="PSN65706.1"/>
    </source>
</evidence>
<feature type="compositionally biased region" description="Basic and acidic residues" evidence="1">
    <location>
        <begin position="329"/>
        <end position="342"/>
    </location>
</feature>
<sequence>MSDTTTSTTYRISEFTEAPRYIISEAIKIVKPSQRARDFNTFLGDQNIIEPYEPENLKHITDALATARKQMNRSEKINVPLPTLSYGGTAPCKADNTNLDPRKYTLCIKYATFNEMDAELRKDCKDKSDPYSIHGRGPNEFPLPFDIFPLETQHLKGEKEPKNAIEHFHKEWEELEIGNKIQYFIDENDKDQPPTEQMIARLRCKSFYAFTPPCYAPHGDHNSEYSVALHMASKIQKATGTKKNKRIWPVQYQSTSDKAIEDEIGFTRIEDIDALQEIGADSFVFVGPSEVPVLLALSCMRTYPMAFLSQPIDMGEIKPPEDEPNGGQKQDEAKERDVKENPDADTVKIRELVSNFIAFRLTLPEGCFGNYILYISKRAYERIGLNSASTANILAEKVS</sequence>
<evidence type="ECO:0000256" key="1">
    <source>
        <dbReference type="SAM" id="MobiDB-lite"/>
    </source>
</evidence>
<protein>
    <submittedName>
        <fullName evidence="2">Uncharacterized protein</fullName>
    </submittedName>
</protein>
<dbReference type="AlphaFoldDB" id="A0A2T2NKC7"/>
<feature type="region of interest" description="Disordered" evidence="1">
    <location>
        <begin position="314"/>
        <end position="342"/>
    </location>
</feature>